<name>A0ACB8AGU1_9AGAM</name>
<evidence type="ECO:0000313" key="2">
    <source>
        <dbReference type="Proteomes" id="UP000790377"/>
    </source>
</evidence>
<accession>A0ACB8AGU1</accession>
<evidence type="ECO:0000313" key="1">
    <source>
        <dbReference type="EMBL" id="KAH7911762.1"/>
    </source>
</evidence>
<organism evidence="1 2">
    <name type="scientific">Hygrophoropsis aurantiaca</name>
    <dbReference type="NCBI Taxonomy" id="72124"/>
    <lineage>
        <taxon>Eukaryota</taxon>
        <taxon>Fungi</taxon>
        <taxon>Dikarya</taxon>
        <taxon>Basidiomycota</taxon>
        <taxon>Agaricomycotina</taxon>
        <taxon>Agaricomycetes</taxon>
        <taxon>Agaricomycetidae</taxon>
        <taxon>Boletales</taxon>
        <taxon>Coniophorineae</taxon>
        <taxon>Hygrophoropsidaceae</taxon>
        <taxon>Hygrophoropsis</taxon>
    </lineage>
</organism>
<dbReference type="EMBL" id="MU267668">
    <property type="protein sequence ID" value="KAH7911762.1"/>
    <property type="molecule type" value="Genomic_DNA"/>
</dbReference>
<dbReference type="Proteomes" id="UP000790377">
    <property type="component" value="Unassembled WGS sequence"/>
</dbReference>
<sequence>MQLIDLPADPLLAIFFDLDVEDVLSLKQSCRVLYTLGSLDCLWHKLVRTCNLPLDIPLGADSSTLSGQELQVIVIKALKLDHHWRKSDARVKQAIPIIRSDTFYVENMHLLPGGKWLISTQHIPSSVGERHTDLTLWCLEDTTSPRSIKTIPIHGRTTSCRAYYQPVQCKFTIAIALEKDRSMWIEVHHISLDNSAVVSTQSESMMLQPVASDGPFLVTLLDMRIYGDVLGATYYQDLGQGRAHTVNVYLCNLVTGATTTFKAYTEEWSYNRPCFELFRDQFALASHDPSETIVSFYDIPSSIISAHPNSDSSANPNRGHMSEDLLSARFRPSRCSSFHHRISSGSVEHGIPILNIMMFDWLSQEGTVDRFSPPIHETRFSDRFNIDSQAFDLYTQGITAVQLGATGRRAVWVDAGGDSWMLRKWSAPRYCRGEELPDGVSVLMPSSSGLPFNLKDISKVAFDEATCRLCISVTTGGLYVCDFL</sequence>
<keyword evidence="2" id="KW-1185">Reference proteome</keyword>
<comment type="caution">
    <text evidence="1">The sequence shown here is derived from an EMBL/GenBank/DDBJ whole genome shotgun (WGS) entry which is preliminary data.</text>
</comment>
<reference evidence="1" key="1">
    <citation type="journal article" date="2021" name="New Phytol.">
        <title>Evolutionary innovations through gain and loss of genes in the ectomycorrhizal Boletales.</title>
        <authorList>
            <person name="Wu G."/>
            <person name="Miyauchi S."/>
            <person name="Morin E."/>
            <person name="Kuo A."/>
            <person name="Drula E."/>
            <person name="Varga T."/>
            <person name="Kohler A."/>
            <person name="Feng B."/>
            <person name="Cao Y."/>
            <person name="Lipzen A."/>
            <person name="Daum C."/>
            <person name="Hundley H."/>
            <person name="Pangilinan J."/>
            <person name="Johnson J."/>
            <person name="Barry K."/>
            <person name="LaButti K."/>
            <person name="Ng V."/>
            <person name="Ahrendt S."/>
            <person name="Min B."/>
            <person name="Choi I.G."/>
            <person name="Park H."/>
            <person name="Plett J.M."/>
            <person name="Magnuson J."/>
            <person name="Spatafora J.W."/>
            <person name="Nagy L.G."/>
            <person name="Henrissat B."/>
            <person name="Grigoriev I.V."/>
            <person name="Yang Z.L."/>
            <person name="Xu J."/>
            <person name="Martin F.M."/>
        </authorList>
    </citation>
    <scope>NUCLEOTIDE SEQUENCE</scope>
    <source>
        <strain evidence="1">ATCC 28755</strain>
    </source>
</reference>
<gene>
    <name evidence="1" type="ORF">BJ138DRAFT_883503</name>
</gene>
<proteinExistence type="predicted"/>
<protein>
    <submittedName>
        <fullName evidence="1">Uncharacterized protein</fullName>
    </submittedName>
</protein>